<dbReference type="Proteomes" id="UP000199572">
    <property type="component" value="Unassembled WGS sequence"/>
</dbReference>
<dbReference type="Gene3D" id="2.40.10.10">
    <property type="entry name" value="Trypsin-like serine proteases"/>
    <property type="match status" value="2"/>
</dbReference>
<protein>
    <submittedName>
        <fullName evidence="1">Trypsin-like peptidase domain-containing protein</fullName>
    </submittedName>
</protein>
<dbReference type="InterPro" id="IPR009003">
    <property type="entry name" value="Peptidase_S1_PA"/>
</dbReference>
<dbReference type="SUPFAM" id="SSF50494">
    <property type="entry name" value="Trypsin-like serine proteases"/>
    <property type="match status" value="1"/>
</dbReference>
<dbReference type="OrthoDB" id="513782at2"/>
<sequence>MNISPADALSALKTTRREFGAMFIQAQNRLPINERYELETIAIDTTDDPSALLKALGYAQINQFYEPLLTLIVQSGLESGMIAQAMIDQNTSINQTTLQSIANANGFTEPHTYYQGIAKGMKWTGKLIIPGQHAGTGILIGPNLFLSAWHVVKSLFNPDRSPKRAVSAVVEFDNYLYLKQGLYNQNDSETVKLHQDWHVGHCRCHDQELIAGSPLNPDCFENNWDYVILRLERAVGFDRGWAKLDSRAVVPPEQQKIVIFQHAGGEAMRIDENVITGIQPSHPSIPKHRFLHLTNTLGGSSGGPCFDKEFSLIGIHQGSWPEQTAQGTPAVATARARNRGVPIVNIIEHIKKTITELPLPLVQDSPLYWLREESFEPIIGCDAFQSQIWSMVLRQEAQVLSITGEPYSGKSFLLKVAQTLLSDQRHLKINLPAERISKIEVTELLAFISSEIGVQPPPLTAFSDFDNTAPMWLRNHIAPELTNMLNLARNGRLVWLFLSDLNRFNLEGAHVAEFVLTLLDTIQSYPWLRIVLDGNASPLPQAIRPLAREYRSRTVTRADVADYLGRSFTRLEIHEDTAPSTRALFKAYQRNLIERPESALSELRNMAMDILNDIVDQ</sequence>
<proteinExistence type="predicted"/>
<evidence type="ECO:0000313" key="2">
    <source>
        <dbReference type="Proteomes" id="UP000199572"/>
    </source>
</evidence>
<dbReference type="RefSeq" id="WP_090886003.1">
    <property type="nucleotide sequence ID" value="NZ_FOGG01000020.1"/>
</dbReference>
<organism evidence="1 2">
    <name type="scientific">Pedobacter rhizosphaerae</name>
    <dbReference type="NCBI Taxonomy" id="390241"/>
    <lineage>
        <taxon>Bacteria</taxon>
        <taxon>Pseudomonadati</taxon>
        <taxon>Bacteroidota</taxon>
        <taxon>Sphingobacteriia</taxon>
        <taxon>Sphingobacteriales</taxon>
        <taxon>Sphingobacteriaceae</taxon>
        <taxon>Pedobacter</taxon>
    </lineage>
</organism>
<dbReference type="SUPFAM" id="SSF52540">
    <property type="entry name" value="P-loop containing nucleoside triphosphate hydrolases"/>
    <property type="match status" value="1"/>
</dbReference>
<gene>
    <name evidence="1" type="ORF">SAMN04488023_12034</name>
</gene>
<dbReference type="EMBL" id="FOGG01000020">
    <property type="protein sequence ID" value="SER90712.1"/>
    <property type="molecule type" value="Genomic_DNA"/>
</dbReference>
<dbReference type="AlphaFoldDB" id="A0A1H9T0D0"/>
<dbReference type="InterPro" id="IPR043504">
    <property type="entry name" value="Peptidase_S1_PA_chymotrypsin"/>
</dbReference>
<reference evidence="1 2" key="1">
    <citation type="submission" date="2016-10" db="EMBL/GenBank/DDBJ databases">
        <authorList>
            <person name="de Groot N.N."/>
        </authorList>
    </citation>
    <scope>NUCLEOTIDE SEQUENCE [LARGE SCALE GENOMIC DNA]</scope>
    <source>
        <strain evidence="1 2">DSM 18610</strain>
    </source>
</reference>
<dbReference type="InterPro" id="IPR027417">
    <property type="entry name" value="P-loop_NTPase"/>
</dbReference>
<evidence type="ECO:0000313" key="1">
    <source>
        <dbReference type="EMBL" id="SER90712.1"/>
    </source>
</evidence>
<keyword evidence="2" id="KW-1185">Reference proteome</keyword>
<name>A0A1H9T0D0_9SPHI</name>
<dbReference type="STRING" id="390241.SAMN04488023_12034"/>
<dbReference type="Pfam" id="PF13365">
    <property type="entry name" value="Trypsin_2"/>
    <property type="match status" value="1"/>
</dbReference>
<accession>A0A1H9T0D0</accession>